<proteinExistence type="inferred from homology"/>
<evidence type="ECO:0000256" key="6">
    <source>
        <dbReference type="ARBA" id="ARBA00023143"/>
    </source>
</evidence>
<evidence type="ECO:0000256" key="1">
    <source>
        <dbReference type="ARBA" id="ARBA00004117"/>
    </source>
</evidence>
<evidence type="ECO:0000259" key="10">
    <source>
        <dbReference type="Pfam" id="PF22638"/>
    </source>
</evidence>
<dbReference type="InterPro" id="IPR001444">
    <property type="entry name" value="Flag_bb_rod_N"/>
</dbReference>
<protein>
    <recommendedName>
        <fullName evidence="4">Flagellar hook-associated protein 1</fullName>
    </recommendedName>
</protein>
<dbReference type="EMBL" id="JALNMJ010000019">
    <property type="protein sequence ID" value="MCK7614887.1"/>
    <property type="molecule type" value="Genomic_DNA"/>
</dbReference>
<keyword evidence="6" id="KW-0975">Bacterial flagellum</keyword>
<evidence type="ECO:0000256" key="5">
    <source>
        <dbReference type="ARBA" id="ARBA00022525"/>
    </source>
</evidence>
<dbReference type="InterPro" id="IPR002371">
    <property type="entry name" value="FlgK"/>
</dbReference>
<dbReference type="NCBIfam" id="TIGR02492">
    <property type="entry name" value="flgK_ends"/>
    <property type="match status" value="1"/>
</dbReference>
<dbReference type="RefSeq" id="WP_248157714.1">
    <property type="nucleotide sequence ID" value="NZ_JALNMJ010000019.1"/>
</dbReference>
<comment type="caution">
    <text evidence="11">The sequence shown here is derived from an EMBL/GenBank/DDBJ whole genome shotgun (WGS) entry which is preliminary data.</text>
</comment>
<feature type="domain" description="Flagellar hook-associated protein FlgK helical" evidence="10">
    <location>
        <begin position="91"/>
        <end position="312"/>
    </location>
</feature>
<reference evidence="11" key="1">
    <citation type="submission" date="2022-04" db="EMBL/GenBank/DDBJ databases">
        <title>Roseibium sp. CAU 1639 isolated from mud.</title>
        <authorList>
            <person name="Kim W."/>
        </authorList>
    </citation>
    <scope>NUCLEOTIDE SEQUENCE</scope>
    <source>
        <strain evidence="11">CAU 1639</strain>
    </source>
</reference>
<accession>A0ABT0GZM0</accession>
<keyword evidence="11" id="KW-0966">Cell projection</keyword>
<comment type="subcellular location">
    <subcellularLocation>
        <location evidence="1">Bacterial flagellum basal body</location>
    </subcellularLocation>
    <subcellularLocation>
        <location evidence="2">Secreted</location>
    </subcellularLocation>
</comment>
<dbReference type="InterPro" id="IPR019776">
    <property type="entry name" value="Flagellar_basal_body_rod_CS"/>
</dbReference>
<dbReference type="InterPro" id="IPR010930">
    <property type="entry name" value="Flg_bb/hook_C_dom"/>
</dbReference>
<evidence type="ECO:0000256" key="7">
    <source>
        <dbReference type="SAM" id="Coils"/>
    </source>
</evidence>
<gene>
    <name evidence="11" type="primary">flgK</name>
    <name evidence="11" type="ORF">M0H32_22170</name>
</gene>
<keyword evidence="7" id="KW-0175">Coiled coil</keyword>
<evidence type="ECO:0000313" key="12">
    <source>
        <dbReference type="Proteomes" id="UP001431221"/>
    </source>
</evidence>
<evidence type="ECO:0000259" key="9">
    <source>
        <dbReference type="Pfam" id="PF06429"/>
    </source>
</evidence>
<evidence type="ECO:0000256" key="3">
    <source>
        <dbReference type="ARBA" id="ARBA00009677"/>
    </source>
</evidence>
<evidence type="ECO:0000256" key="2">
    <source>
        <dbReference type="ARBA" id="ARBA00004613"/>
    </source>
</evidence>
<dbReference type="SUPFAM" id="SSF64518">
    <property type="entry name" value="Phase 1 flagellin"/>
    <property type="match status" value="1"/>
</dbReference>
<feature type="domain" description="Flagellar basal body rod protein N-terminal" evidence="8">
    <location>
        <begin position="7"/>
        <end position="36"/>
    </location>
</feature>
<dbReference type="Pfam" id="PF00460">
    <property type="entry name" value="Flg_bb_rod"/>
    <property type="match status" value="1"/>
</dbReference>
<keyword evidence="11" id="KW-0282">Flagellum</keyword>
<evidence type="ECO:0000259" key="8">
    <source>
        <dbReference type="Pfam" id="PF00460"/>
    </source>
</evidence>
<feature type="domain" description="Flagellar basal-body/hook protein C-terminal" evidence="9">
    <location>
        <begin position="575"/>
        <end position="616"/>
    </location>
</feature>
<dbReference type="PANTHER" id="PTHR30033">
    <property type="entry name" value="FLAGELLAR HOOK-ASSOCIATED PROTEIN 1"/>
    <property type="match status" value="1"/>
</dbReference>
<feature type="coiled-coil region" evidence="7">
    <location>
        <begin position="137"/>
        <end position="164"/>
    </location>
</feature>
<dbReference type="InterPro" id="IPR053927">
    <property type="entry name" value="FlgK_helical"/>
</dbReference>
<evidence type="ECO:0000256" key="4">
    <source>
        <dbReference type="ARBA" id="ARBA00016244"/>
    </source>
</evidence>
<organism evidence="11 12">
    <name type="scientific">Roseibium sediminicola</name>
    <dbReference type="NCBI Taxonomy" id="2933272"/>
    <lineage>
        <taxon>Bacteria</taxon>
        <taxon>Pseudomonadati</taxon>
        <taxon>Pseudomonadota</taxon>
        <taxon>Alphaproteobacteria</taxon>
        <taxon>Hyphomicrobiales</taxon>
        <taxon>Stappiaceae</taxon>
        <taxon>Roseibium</taxon>
    </lineage>
</organism>
<dbReference type="Proteomes" id="UP001431221">
    <property type="component" value="Unassembled WGS sequence"/>
</dbReference>
<evidence type="ECO:0000313" key="11">
    <source>
        <dbReference type="EMBL" id="MCK7614887.1"/>
    </source>
</evidence>
<name>A0ABT0GZM0_9HYPH</name>
<dbReference type="Pfam" id="PF06429">
    <property type="entry name" value="Flg_bbr_C"/>
    <property type="match status" value="1"/>
</dbReference>
<keyword evidence="12" id="KW-1185">Reference proteome</keyword>
<keyword evidence="11" id="KW-0969">Cilium</keyword>
<comment type="similarity">
    <text evidence="3">Belongs to the flagella basal body rod proteins family.</text>
</comment>
<dbReference type="PROSITE" id="PS00588">
    <property type="entry name" value="FLAGELLA_BB_ROD"/>
    <property type="match status" value="1"/>
</dbReference>
<dbReference type="Pfam" id="PF22638">
    <property type="entry name" value="FlgK_D1"/>
    <property type="match status" value="1"/>
</dbReference>
<sequence length="617" mass="64791">MGLTSALNTAVFGITYNQRQLDVTATNIANADTAGYSKKTISADVYFDGMGNVAGMNATEVRRILDEQIQADYFNSLADTNYAKQIAEFTDRLDDIFGTIGDKSSLSSLAGELASSLAVLVNDPGNYAAQSDVVAVADAFARELNASYEQIADLRQEADDLLASQTDTVNGLLSSIEDIDEAIRDATQSGVSTADMEDERDRLIEQLSGYLDVNVSKGSNDTLFIQTADGQQLYADNQASTLSFSSSHSLQPGQSGNSVTVTTPGGTTYDLIAGSRSGSMVATAELRDDILTEAQTQLDTIAAEISLAFSNVTVESTAVTVGLDDGFDLDVSALQSGNTITVEYTDTGGVAQTVTLVGVDDATLLPLVDSATANPNDTVYGIDISSGTPATIITNIIAALGGTGLQVSNNGSDELRVLGDNTGPTTIESLTADVTVTGSTDQGLGLAIFVDSRDAPELFSDALEDGGQRVGYANAIAVNPDLLADSALLVNYQTTPTANTANDPARAQYLSEALTSSTIYFDPGAGIGSSSTPFQGSVIDYVNQTVAFQGNQAEDAATYADSKEALTMNLAIRYEESYAVDLDTELAFMVQLENAYAANARVMQTIKELFDELLNIV</sequence>
<keyword evidence="5" id="KW-0964">Secreted</keyword>
<dbReference type="PANTHER" id="PTHR30033:SF1">
    <property type="entry name" value="FLAGELLAR HOOK-ASSOCIATED PROTEIN 1"/>
    <property type="match status" value="1"/>
</dbReference>